<accession>A0ABV0UYM8</accession>
<dbReference type="Pfam" id="PF00041">
    <property type="entry name" value="fn3"/>
    <property type="match status" value="1"/>
</dbReference>
<dbReference type="Proteomes" id="UP001482620">
    <property type="component" value="Unassembled WGS sequence"/>
</dbReference>
<gene>
    <name evidence="2" type="ORF">ILYODFUR_037968</name>
</gene>
<evidence type="ECO:0000313" key="2">
    <source>
        <dbReference type="EMBL" id="MEQ2250246.1"/>
    </source>
</evidence>
<dbReference type="InterPro" id="IPR013783">
    <property type="entry name" value="Ig-like_fold"/>
</dbReference>
<evidence type="ECO:0000313" key="3">
    <source>
        <dbReference type="Proteomes" id="UP001482620"/>
    </source>
</evidence>
<dbReference type="SUPFAM" id="SSF49265">
    <property type="entry name" value="Fibronectin type III"/>
    <property type="match status" value="1"/>
</dbReference>
<proteinExistence type="predicted"/>
<keyword evidence="3" id="KW-1185">Reference proteome</keyword>
<dbReference type="CDD" id="cd00063">
    <property type="entry name" value="FN3"/>
    <property type="match status" value="1"/>
</dbReference>
<dbReference type="InterPro" id="IPR036116">
    <property type="entry name" value="FN3_sf"/>
</dbReference>
<name>A0ABV0UYM8_9TELE</name>
<sequence>MINQAHMEVIERVSSGVVLTSDLGSPKGIRFSGVTDTSATIHWLTSRARVDNYQVTYVPAHGGRYHCYIRNSFTLSCYQCLF</sequence>
<comment type="caution">
    <text evidence="2">The sequence shown here is derived from an EMBL/GenBank/DDBJ whole genome shotgun (WGS) entry which is preliminary data.</text>
</comment>
<feature type="domain" description="Fibronectin type-III" evidence="1">
    <location>
        <begin position="25"/>
        <end position="62"/>
    </location>
</feature>
<dbReference type="EMBL" id="JAHRIQ010089963">
    <property type="protein sequence ID" value="MEQ2250246.1"/>
    <property type="molecule type" value="Genomic_DNA"/>
</dbReference>
<dbReference type="InterPro" id="IPR003961">
    <property type="entry name" value="FN3_dom"/>
</dbReference>
<evidence type="ECO:0000259" key="1">
    <source>
        <dbReference type="Pfam" id="PF00041"/>
    </source>
</evidence>
<protein>
    <recommendedName>
        <fullName evidence="1">Fibronectin type-III domain-containing protein</fullName>
    </recommendedName>
</protein>
<organism evidence="2 3">
    <name type="scientific">Ilyodon furcidens</name>
    <name type="common">goldbreast splitfin</name>
    <dbReference type="NCBI Taxonomy" id="33524"/>
    <lineage>
        <taxon>Eukaryota</taxon>
        <taxon>Metazoa</taxon>
        <taxon>Chordata</taxon>
        <taxon>Craniata</taxon>
        <taxon>Vertebrata</taxon>
        <taxon>Euteleostomi</taxon>
        <taxon>Actinopterygii</taxon>
        <taxon>Neopterygii</taxon>
        <taxon>Teleostei</taxon>
        <taxon>Neoteleostei</taxon>
        <taxon>Acanthomorphata</taxon>
        <taxon>Ovalentaria</taxon>
        <taxon>Atherinomorphae</taxon>
        <taxon>Cyprinodontiformes</taxon>
        <taxon>Goodeidae</taxon>
        <taxon>Ilyodon</taxon>
    </lineage>
</organism>
<dbReference type="Gene3D" id="2.60.40.10">
    <property type="entry name" value="Immunoglobulins"/>
    <property type="match status" value="1"/>
</dbReference>
<reference evidence="2 3" key="1">
    <citation type="submission" date="2021-06" db="EMBL/GenBank/DDBJ databases">
        <authorList>
            <person name="Palmer J.M."/>
        </authorList>
    </citation>
    <scope>NUCLEOTIDE SEQUENCE [LARGE SCALE GENOMIC DNA]</scope>
    <source>
        <strain evidence="3">if_2019</strain>
        <tissue evidence="2">Muscle</tissue>
    </source>
</reference>